<dbReference type="Pfam" id="PF16858">
    <property type="entry name" value="CNDH2_C"/>
    <property type="match status" value="1"/>
</dbReference>
<evidence type="ECO:0000259" key="6">
    <source>
        <dbReference type="Pfam" id="PF06278"/>
    </source>
</evidence>
<feature type="coiled-coil region" evidence="4">
    <location>
        <begin position="117"/>
        <end position="144"/>
    </location>
</feature>
<dbReference type="EMBL" id="CAJGYM010000046">
    <property type="protein sequence ID" value="CAD6194691.1"/>
    <property type="molecule type" value="Genomic_DNA"/>
</dbReference>
<dbReference type="PANTHER" id="PTHR14324:SF3">
    <property type="entry name" value="CONDENSIN-2 COMPLEX SUBUNIT H2"/>
    <property type="match status" value="1"/>
</dbReference>
<evidence type="ECO:0000256" key="1">
    <source>
        <dbReference type="ARBA" id="ARBA00004123"/>
    </source>
</evidence>
<feature type="compositionally biased region" description="Basic and acidic residues" evidence="5">
    <location>
        <begin position="501"/>
        <end position="524"/>
    </location>
</feature>
<comment type="similarity">
    <text evidence="2">Belongs to the CND2 H2 (condensin-2 subunit 2) family.</text>
</comment>
<dbReference type="Proteomes" id="UP000835052">
    <property type="component" value="Unassembled WGS sequence"/>
</dbReference>
<dbReference type="GO" id="GO:0000796">
    <property type="term" value="C:condensin complex"/>
    <property type="evidence" value="ECO:0007669"/>
    <property type="project" value="TreeGrafter"/>
</dbReference>
<dbReference type="PANTHER" id="PTHR14324">
    <property type="entry name" value="CONDENSIN-2 COMPLEX SUBUNIT H2"/>
    <property type="match status" value="1"/>
</dbReference>
<keyword evidence="4" id="KW-0175">Coiled coil</keyword>
<protein>
    <recommendedName>
        <fullName evidence="10">Condensin-2 complex subunit H2 C-terminal domain-containing protein</fullName>
    </recommendedName>
</protein>
<sequence>MPPKDVATKKPPKAVGKYDYLLKPVTDLVDNFAIDILHEIEKFLEDQEKAQSEGDGYTRFNFPEASILIQATTQIYGRKVDYVCDQTYALLDTLKGTNTHSQGANARGARRKRGVALGALSFELEDYTKEIETLIEKTDSHDRDLKRILDDVRCMKEIERMQEKFTNEYVSKALPSHFNSEKLTDYPFLRSQQPILSAKKRPELLGRLADFEVKKAEMALEQQVAIVRDDYMKDVNEFTLPGSVYVPSNYLETNFGVPELDLPKHNDFCSRPNPYGPFKDVLTGRRIVAPPRWFVEQEATRMGVHRQVSREPLSGTTPLPTRMPLGARSSNFLEAPRELINSQVNTTVEPNFDKRGSTRLTNGVFAMTENQDSDGAEAMSFNGDDDDEKEPTRLLRNAVTVDPWDEDLDMVPNGHLTLDQYEKNDWRRCVVSQNSAKSATAEVLCKKIEAEKAKENTGPKRLMETYNYFQTTFYLRDRKKAVPTDWASSVLRSLITEKVKKNAQKAENERRAKEEDRRYQEMQRLKRNSRRRSAAIRLDDFEEPMRQTPDQRRTLPGVVNTDANVSMDLDIPDDDYDDANEFDVAPMPDIQPGTSELRFADISEDEIETILNLPDEQYLKRGVPLLQKLTKELSVKEMMAYKMVRVFEDVDDDTESSLQSRVDAWQHRVEPVLEEEETRKEFDIHLYGDQIIEQFEKPQEARDFTELVVGKKWYEISRYFFCPACSWPILTMSRC</sequence>
<dbReference type="OrthoDB" id="10038475at2759"/>
<dbReference type="InterPro" id="IPR031737">
    <property type="entry name" value="CNDH2_C"/>
</dbReference>
<evidence type="ECO:0000256" key="4">
    <source>
        <dbReference type="SAM" id="Coils"/>
    </source>
</evidence>
<evidence type="ECO:0000313" key="9">
    <source>
        <dbReference type="Proteomes" id="UP000835052"/>
    </source>
</evidence>
<dbReference type="Pfam" id="PF06278">
    <property type="entry name" value="CNDH2_N"/>
    <property type="match status" value="1"/>
</dbReference>
<dbReference type="GO" id="GO:0003682">
    <property type="term" value="F:chromatin binding"/>
    <property type="evidence" value="ECO:0007669"/>
    <property type="project" value="TreeGrafter"/>
</dbReference>
<organism evidence="8 9">
    <name type="scientific">Caenorhabditis auriculariae</name>
    <dbReference type="NCBI Taxonomy" id="2777116"/>
    <lineage>
        <taxon>Eukaryota</taxon>
        <taxon>Metazoa</taxon>
        <taxon>Ecdysozoa</taxon>
        <taxon>Nematoda</taxon>
        <taxon>Chromadorea</taxon>
        <taxon>Rhabditida</taxon>
        <taxon>Rhabditina</taxon>
        <taxon>Rhabditomorpha</taxon>
        <taxon>Rhabditoidea</taxon>
        <taxon>Rhabditidae</taxon>
        <taxon>Peloderinae</taxon>
        <taxon>Caenorhabditis</taxon>
    </lineage>
</organism>
<feature type="domain" description="Condensin II complex subunit H2 N-terminal" evidence="6">
    <location>
        <begin position="17"/>
        <end position="106"/>
    </location>
</feature>
<evidence type="ECO:0000313" key="8">
    <source>
        <dbReference type="EMBL" id="CAD6194691.1"/>
    </source>
</evidence>
<evidence type="ECO:0008006" key="10">
    <source>
        <dbReference type="Google" id="ProtNLM"/>
    </source>
</evidence>
<dbReference type="GO" id="GO:0005634">
    <property type="term" value="C:nucleus"/>
    <property type="evidence" value="ECO:0007669"/>
    <property type="project" value="UniProtKB-SubCell"/>
</dbReference>
<evidence type="ECO:0000256" key="3">
    <source>
        <dbReference type="ARBA" id="ARBA00023242"/>
    </source>
</evidence>
<evidence type="ECO:0000256" key="5">
    <source>
        <dbReference type="SAM" id="MobiDB-lite"/>
    </source>
</evidence>
<dbReference type="AlphaFoldDB" id="A0A8S1HK13"/>
<comment type="caution">
    <text evidence="8">The sequence shown here is derived from an EMBL/GenBank/DDBJ whole genome shotgun (WGS) entry which is preliminary data.</text>
</comment>
<feature type="region of interest" description="Disordered" evidence="5">
    <location>
        <begin position="305"/>
        <end position="325"/>
    </location>
</feature>
<dbReference type="InterPro" id="IPR009378">
    <property type="entry name" value="H2_N"/>
</dbReference>
<feature type="domain" description="Condensin-2 complex subunit H2 C-terminal" evidence="7">
    <location>
        <begin position="653"/>
        <end position="721"/>
    </location>
</feature>
<dbReference type="GO" id="GO:0051306">
    <property type="term" value="P:mitotic sister chromatid separation"/>
    <property type="evidence" value="ECO:0007669"/>
    <property type="project" value="TreeGrafter"/>
</dbReference>
<comment type="subcellular location">
    <subcellularLocation>
        <location evidence="1">Nucleus</location>
    </subcellularLocation>
</comment>
<feature type="region of interest" description="Disordered" evidence="5">
    <location>
        <begin position="501"/>
        <end position="530"/>
    </location>
</feature>
<keyword evidence="9" id="KW-1185">Reference proteome</keyword>
<evidence type="ECO:0000256" key="2">
    <source>
        <dbReference type="ARBA" id="ARBA00007844"/>
    </source>
</evidence>
<dbReference type="InterPro" id="IPR031739">
    <property type="entry name" value="Ncaph2"/>
</dbReference>
<proteinExistence type="inferred from homology"/>
<reference evidence="8" key="1">
    <citation type="submission" date="2020-10" db="EMBL/GenBank/DDBJ databases">
        <authorList>
            <person name="Kikuchi T."/>
        </authorList>
    </citation>
    <scope>NUCLEOTIDE SEQUENCE</scope>
    <source>
        <strain evidence="8">NKZ352</strain>
    </source>
</reference>
<accession>A0A8S1HK13</accession>
<gene>
    <name evidence="8" type="ORF">CAUJ_LOCUS10610</name>
</gene>
<dbReference type="GO" id="GO:0010032">
    <property type="term" value="P:meiotic chromosome condensation"/>
    <property type="evidence" value="ECO:0007669"/>
    <property type="project" value="TreeGrafter"/>
</dbReference>
<keyword evidence="3" id="KW-0539">Nucleus</keyword>
<evidence type="ECO:0000259" key="7">
    <source>
        <dbReference type="Pfam" id="PF16858"/>
    </source>
</evidence>
<name>A0A8S1HK13_9PELO</name>